<organism evidence="10 11">
    <name type="scientific">Branchiostoma lanceolatum</name>
    <name type="common">Common lancelet</name>
    <name type="synonym">Amphioxus lanceolatum</name>
    <dbReference type="NCBI Taxonomy" id="7740"/>
    <lineage>
        <taxon>Eukaryota</taxon>
        <taxon>Metazoa</taxon>
        <taxon>Chordata</taxon>
        <taxon>Cephalochordata</taxon>
        <taxon>Leptocardii</taxon>
        <taxon>Amphioxiformes</taxon>
        <taxon>Branchiostomatidae</taxon>
        <taxon>Branchiostoma</taxon>
    </lineage>
</organism>
<evidence type="ECO:0000256" key="3">
    <source>
        <dbReference type="ARBA" id="ARBA00022723"/>
    </source>
</evidence>
<name>A0A8J9YSC3_BRALA</name>
<dbReference type="PANTHER" id="PTHR10201:SF331">
    <property type="entry name" value="MATRIX METALLOPROTEINASE-14-LIKE ISOFORM X1"/>
    <property type="match status" value="1"/>
</dbReference>
<feature type="binding site" description="in inhibited form" evidence="8">
    <location>
        <position position="59"/>
    </location>
    <ligand>
        <name>Zn(2+)</name>
        <dbReference type="ChEBI" id="CHEBI:29105"/>
        <label>2</label>
        <note>catalytic</note>
    </ligand>
</feature>
<dbReference type="InterPro" id="IPR036365">
    <property type="entry name" value="PGBD-like_sf"/>
</dbReference>
<evidence type="ECO:0000256" key="4">
    <source>
        <dbReference type="ARBA" id="ARBA00022801"/>
    </source>
</evidence>
<feature type="binding site" evidence="8">
    <location>
        <position position="149"/>
    </location>
    <ligand>
        <name>Zn(2+)</name>
        <dbReference type="ChEBI" id="CHEBI:29105"/>
        <label>1</label>
    </ligand>
</feature>
<keyword evidence="2" id="KW-0645">Protease</keyword>
<keyword evidence="3 8" id="KW-0479">Metal-binding</keyword>
<dbReference type="GO" id="GO:0005615">
    <property type="term" value="C:extracellular space"/>
    <property type="evidence" value="ECO:0007669"/>
    <property type="project" value="TreeGrafter"/>
</dbReference>
<dbReference type="GO" id="GO:0004222">
    <property type="term" value="F:metalloendopeptidase activity"/>
    <property type="evidence" value="ECO:0007669"/>
    <property type="project" value="InterPro"/>
</dbReference>
<feature type="binding site" evidence="8">
    <location>
        <position position="175"/>
    </location>
    <ligand>
        <name>Zn(2+)</name>
        <dbReference type="ChEBI" id="CHEBI:29105"/>
        <label>1</label>
    </ligand>
</feature>
<evidence type="ECO:0000256" key="2">
    <source>
        <dbReference type="ARBA" id="ARBA00022670"/>
    </source>
</evidence>
<feature type="binding site" evidence="8">
    <location>
        <position position="147"/>
    </location>
    <ligand>
        <name>Zn(2+)</name>
        <dbReference type="ChEBI" id="CHEBI:29105"/>
        <label>1</label>
    </ligand>
</feature>
<dbReference type="InterPro" id="IPR033739">
    <property type="entry name" value="M10A_MMP"/>
</dbReference>
<dbReference type="SUPFAM" id="SSF55486">
    <property type="entry name" value="Metalloproteases ('zincins'), catalytic domain"/>
    <property type="match status" value="1"/>
</dbReference>
<dbReference type="Pfam" id="PF00413">
    <property type="entry name" value="Peptidase_M10"/>
    <property type="match status" value="1"/>
</dbReference>
<dbReference type="InterPro" id="IPR002477">
    <property type="entry name" value="Peptidoglycan-bd-like"/>
</dbReference>
<evidence type="ECO:0000256" key="8">
    <source>
        <dbReference type="PIRSR" id="PIRSR621190-2"/>
    </source>
</evidence>
<evidence type="ECO:0000256" key="6">
    <source>
        <dbReference type="ARBA" id="ARBA00023049"/>
    </source>
</evidence>
<feature type="binding site" evidence="8">
    <location>
        <position position="154"/>
    </location>
    <ligand>
        <name>Ca(2+)</name>
        <dbReference type="ChEBI" id="CHEBI:29108"/>
        <label>3</label>
    </ligand>
</feature>
<gene>
    <name evidence="10" type="primary">MMP1</name>
    <name evidence="10" type="ORF">BLAG_LOCUS3406</name>
</gene>
<dbReference type="GO" id="GO:0030574">
    <property type="term" value="P:collagen catabolic process"/>
    <property type="evidence" value="ECO:0007669"/>
    <property type="project" value="TreeGrafter"/>
</dbReference>
<feature type="binding site" evidence="8">
    <location>
        <position position="198"/>
    </location>
    <ligand>
        <name>Zn(2+)</name>
        <dbReference type="ChEBI" id="CHEBI:29105"/>
        <label>2</label>
        <note>catalytic</note>
    </ligand>
</feature>
<dbReference type="SUPFAM" id="SSF47090">
    <property type="entry name" value="PGBD-like"/>
    <property type="match status" value="1"/>
</dbReference>
<keyword evidence="8" id="KW-0106">Calcium</keyword>
<comment type="cofactor">
    <cofactor evidence="8">
        <name>Ca(2+)</name>
        <dbReference type="ChEBI" id="CHEBI:29108"/>
    </cofactor>
    <text evidence="8">Can bind about 5 Ca(2+) ions per subunit.</text>
</comment>
<accession>A0A8J9YSC3</accession>
<sequence length="261" mass="29045">MDPTCQKYLEHYGYLSKGQTDRPETEVTSALTKFQKAADVQETGEVDDATAKKMTERRCLRPDPAALTEAPATTDEPAIGVSTKGTTVWNKHNLTYRIKSYTSDLPHADVDDAVKRALRLWSDVTPLTFKRVNKKADIEISFEEHDHGDEAPLDGPGGTLAHAFFPGRGIGGDLHFDDSETWTVRSFKGTNLYIVAAHEFGHSLGLAHSKVKGALMYPWYPGYSPDFKLHRDDVERMQELYGTQASPRVVKAGCCQRCVIL</sequence>
<feature type="binding site" evidence="8">
    <location>
        <position position="178"/>
    </location>
    <ligand>
        <name>Ca(2+)</name>
        <dbReference type="ChEBI" id="CHEBI:29108"/>
        <label>1</label>
    </ligand>
</feature>
<evidence type="ECO:0000313" key="10">
    <source>
        <dbReference type="EMBL" id="CAH1239015.1"/>
    </source>
</evidence>
<keyword evidence="4" id="KW-0378">Hydrolase</keyword>
<dbReference type="GO" id="GO:0006508">
    <property type="term" value="P:proteolysis"/>
    <property type="evidence" value="ECO:0007669"/>
    <property type="project" value="UniProtKB-KW"/>
</dbReference>
<evidence type="ECO:0000256" key="1">
    <source>
        <dbReference type="ARBA" id="ARBA00010370"/>
    </source>
</evidence>
<dbReference type="PRINTS" id="PR00138">
    <property type="entry name" value="MATRIXIN"/>
</dbReference>
<evidence type="ECO:0000313" key="11">
    <source>
        <dbReference type="Proteomes" id="UP000838412"/>
    </source>
</evidence>
<feature type="binding site" evidence="8">
    <location>
        <position position="202"/>
    </location>
    <ligand>
        <name>Zn(2+)</name>
        <dbReference type="ChEBI" id="CHEBI:29105"/>
        <label>2</label>
        <note>catalytic</note>
    </ligand>
</feature>
<feature type="binding site" evidence="8">
    <location>
        <position position="104"/>
    </location>
    <ligand>
        <name>Ca(2+)</name>
        <dbReference type="ChEBI" id="CHEBI:29108"/>
        <label>1</label>
    </ligand>
</feature>
<feature type="binding site" evidence="8">
    <location>
        <position position="177"/>
    </location>
    <ligand>
        <name>Ca(2+)</name>
        <dbReference type="ChEBI" id="CHEBI:29108"/>
        <label>3</label>
    </ligand>
</feature>
<feature type="binding site" evidence="8">
    <location>
        <position position="162"/>
    </location>
    <ligand>
        <name>Zn(2+)</name>
        <dbReference type="ChEBI" id="CHEBI:29105"/>
        <label>1</label>
    </ligand>
</feature>
<keyword evidence="5 8" id="KW-0862">Zinc</keyword>
<dbReference type="Proteomes" id="UP000838412">
    <property type="component" value="Chromosome 10"/>
</dbReference>
<feature type="binding site" evidence="8">
    <location>
        <position position="137"/>
    </location>
    <ligand>
        <name>Ca(2+)</name>
        <dbReference type="ChEBI" id="CHEBI:29108"/>
        <label>2</label>
    </ligand>
</feature>
<dbReference type="GO" id="GO:0030198">
    <property type="term" value="P:extracellular matrix organization"/>
    <property type="evidence" value="ECO:0007669"/>
    <property type="project" value="TreeGrafter"/>
</dbReference>
<evidence type="ECO:0000256" key="5">
    <source>
        <dbReference type="ARBA" id="ARBA00022833"/>
    </source>
</evidence>
<proteinExistence type="inferred from homology"/>
<dbReference type="CDD" id="cd04278">
    <property type="entry name" value="ZnMc_MMP"/>
    <property type="match status" value="1"/>
</dbReference>
<feature type="binding site" evidence="8">
    <location>
        <position position="155"/>
    </location>
    <ligand>
        <name>Ca(2+)</name>
        <dbReference type="ChEBI" id="CHEBI:29108"/>
        <label>3</label>
    </ligand>
</feature>
<dbReference type="InterPro" id="IPR006026">
    <property type="entry name" value="Peptidase_Metallo"/>
</dbReference>
<feature type="domain" description="Peptidase metallopeptidase" evidence="9">
    <location>
        <begin position="85"/>
        <end position="243"/>
    </location>
</feature>
<dbReference type="GO" id="GO:0031012">
    <property type="term" value="C:extracellular matrix"/>
    <property type="evidence" value="ECO:0007669"/>
    <property type="project" value="InterPro"/>
</dbReference>
<dbReference type="SMART" id="SM00235">
    <property type="entry name" value="ZnMc"/>
    <property type="match status" value="1"/>
</dbReference>
<dbReference type="AlphaFoldDB" id="A0A8J9YSC3"/>
<dbReference type="FunFam" id="3.40.390.10:FF:000068">
    <property type="entry name" value="Predicted protein"/>
    <property type="match status" value="1"/>
</dbReference>
<feature type="binding site" evidence="8">
    <location>
        <position position="171"/>
    </location>
    <ligand>
        <name>Ca(2+)</name>
        <dbReference type="ChEBI" id="CHEBI:29108"/>
        <label>2</label>
    </ligand>
</feature>
<reference evidence="10" key="1">
    <citation type="submission" date="2022-01" db="EMBL/GenBank/DDBJ databases">
        <authorList>
            <person name="Braso-Vives M."/>
        </authorList>
    </citation>
    <scope>NUCLEOTIDE SEQUENCE</scope>
</reference>
<dbReference type="PANTHER" id="PTHR10201">
    <property type="entry name" value="MATRIX METALLOPROTEINASE"/>
    <property type="match status" value="1"/>
</dbReference>
<comment type="similarity">
    <text evidence="1">Belongs to the peptidase M10A family.</text>
</comment>
<feature type="binding site" evidence="8">
    <location>
        <position position="216"/>
    </location>
    <ligand>
        <name>Zn(2+)</name>
        <dbReference type="ChEBI" id="CHEBI:29105"/>
        <label>2</label>
        <note>catalytic</note>
    </ligand>
</feature>
<keyword evidence="6" id="KW-0482">Metalloprotease</keyword>
<dbReference type="GO" id="GO:0008270">
    <property type="term" value="F:zinc ion binding"/>
    <property type="evidence" value="ECO:0007669"/>
    <property type="project" value="InterPro"/>
</dbReference>
<evidence type="ECO:0000256" key="7">
    <source>
        <dbReference type="PIRSR" id="PIRSR621190-1"/>
    </source>
</evidence>
<feature type="binding site" evidence="8">
    <location>
        <position position="173"/>
    </location>
    <ligand>
        <name>Ca(2+)</name>
        <dbReference type="ChEBI" id="CHEBI:29108"/>
        <label>2</label>
    </ligand>
</feature>
<feature type="binding site" evidence="8">
    <location>
        <position position="208"/>
    </location>
    <ligand>
        <name>Zn(2+)</name>
        <dbReference type="ChEBI" id="CHEBI:29105"/>
        <label>2</label>
        <note>catalytic</note>
    </ligand>
</feature>
<feature type="binding site" evidence="8">
    <location>
        <position position="180"/>
    </location>
    <ligand>
        <name>Ca(2+)</name>
        <dbReference type="ChEBI" id="CHEBI:29108"/>
        <label>1</label>
    </ligand>
</feature>
<comment type="cofactor">
    <cofactor evidence="8">
        <name>Zn(2+)</name>
        <dbReference type="ChEBI" id="CHEBI:29105"/>
    </cofactor>
    <text evidence="8">Binds 2 Zn(2+) ions per subunit.</text>
</comment>
<dbReference type="InterPro" id="IPR001818">
    <property type="entry name" value="Pept_M10_metallopeptidase"/>
</dbReference>
<feature type="binding site" evidence="8">
    <location>
        <position position="180"/>
    </location>
    <ligand>
        <name>Ca(2+)</name>
        <dbReference type="ChEBI" id="CHEBI:29108"/>
        <label>3</label>
    </ligand>
</feature>
<evidence type="ECO:0000259" key="9">
    <source>
        <dbReference type="SMART" id="SM00235"/>
    </source>
</evidence>
<dbReference type="OrthoDB" id="406838at2759"/>
<keyword evidence="11" id="KW-1185">Reference proteome</keyword>
<dbReference type="InterPro" id="IPR024079">
    <property type="entry name" value="MetalloPept_cat_dom_sf"/>
</dbReference>
<dbReference type="Pfam" id="PF01471">
    <property type="entry name" value="PG_binding_1"/>
    <property type="match status" value="1"/>
</dbReference>
<protein>
    <submittedName>
        <fullName evidence="10">MMP1 protein</fullName>
    </submittedName>
</protein>
<dbReference type="EMBL" id="OV696695">
    <property type="protein sequence ID" value="CAH1239015.1"/>
    <property type="molecule type" value="Genomic_DNA"/>
</dbReference>
<dbReference type="InterPro" id="IPR021190">
    <property type="entry name" value="Pept_M10A"/>
</dbReference>
<dbReference type="Gene3D" id="3.40.390.10">
    <property type="entry name" value="Collagenase (Catalytic Domain)"/>
    <property type="match status" value="1"/>
</dbReference>
<feature type="active site" evidence="7">
    <location>
        <position position="199"/>
    </location>
</feature>